<name>A0A225X5A6_9STRA</name>
<reference evidence="2" key="1">
    <citation type="submission" date="2017-03" db="EMBL/GenBank/DDBJ databases">
        <title>Phytopthora megakarya and P. palmivora, two closely related causual agents of cacao black pod achieved similar genome size and gene model numbers by different mechanisms.</title>
        <authorList>
            <person name="Ali S."/>
            <person name="Shao J."/>
            <person name="Larry D.J."/>
            <person name="Kronmiller B."/>
            <person name="Shen D."/>
            <person name="Strem M.D."/>
            <person name="Melnick R.L."/>
            <person name="Guiltinan M.J."/>
            <person name="Tyler B.M."/>
            <person name="Meinhardt L.W."/>
            <person name="Bailey B.A."/>
        </authorList>
    </citation>
    <scope>NUCLEOTIDE SEQUENCE [LARGE SCALE GENOMIC DNA]</scope>
    <source>
        <strain evidence="2">zdho120</strain>
    </source>
</reference>
<keyword evidence="2" id="KW-1185">Reference proteome</keyword>
<evidence type="ECO:0000313" key="2">
    <source>
        <dbReference type="Proteomes" id="UP000198211"/>
    </source>
</evidence>
<dbReference type="Proteomes" id="UP000198211">
    <property type="component" value="Unassembled WGS sequence"/>
</dbReference>
<organism evidence="1 2">
    <name type="scientific">Phytophthora megakarya</name>
    <dbReference type="NCBI Taxonomy" id="4795"/>
    <lineage>
        <taxon>Eukaryota</taxon>
        <taxon>Sar</taxon>
        <taxon>Stramenopiles</taxon>
        <taxon>Oomycota</taxon>
        <taxon>Peronosporomycetes</taxon>
        <taxon>Peronosporales</taxon>
        <taxon>Peronosporaceae</taxon>
        <taxon>Phytophthora</taxon>
    </lineage>
</organism>
<gene>
    <name evidence="1" type="ORF">PHMEG_000549</name>
</gene>
<protein>
    <submittedName>
        <fullName evidence="1">Uncharacterized protein</fullName>
    </submittedName>
</protein>
<dbReference type="EMBL" id="NBNE01000014">
    <property type="protein sequence ID" value="OWZ24420.1"/>
    <property type="molecule type" value="Genomic_DNA"/>
</dbReference>
<proteinExistence type="predicted"/>
<dbReference type="AlphaFoldDB" id="A0A225X5A6"/>
<comment type="caution">
    <text evidence="1">The sequence shown here is derived from an EMBL/GenBank/DDBJ whole genome shotgun (WGS) entry which is preliminary data.</text>
</comment>
<accession>A0A225X5A6</accession>
<evidence type="ECO:0000313" key="1">
    <source>
        <dbReference type="EMBL" id="OWZ24420.1"/>
    </source>
</evidence>
<sequence>MGCFVGDHLRNLQLVRLELDHVTSTNIYELSRGKRLLTKQCWLSITSTVRYQQTSRVAVSMNFTVRLICTLPVDRSQLLNWNMVLLTFSKSVLAVTELGTPLRI</sequence>